<proteinExistence type="predicted"/>
<dbReference type="STRING" id="2518989.IMCC3088_1802"/>
<dbReference type="SUPFAM" id="SSF52540">
    <property type="entry name" value="P-loop containing nucleoside triphosphate hydrolases"/>
    <property type="match status" value="1"/>
</dbReference>
<accession>F3L2M8</accession>
<reference evidence="1 2" key="1">
    <citation type="journal article" date="2011" name="J. Bacteriol.">
        <title>Genome sequence of strain IMCC3088, a proteorhodopsin-containing marine bacterium belonging to the OM60/NOR5 clade.</title>
        <authorList>
            <person name="Jang Y."/>
            <person name="Oh H.M."/>
            <person name="Kang I."/>
            <person name="Lee K."/>
            <person name="Yang S.J."/>
            <person name="Cho J.C."/>
        </authorList>
    </citation>
    <scope>NUCLEOTIDE SEQUENCE [LARGE SCALE GENOMIC DNA]</scope>
    <source>
        <strain evidence="1 2">IMCC3088</strain>
    </source>
</reference>
<dbReference type="PANTHER" id="PTHR10285">
    <property type="entry name" value="URIDINE KINASE"/>
    <property type="match status" value="1"/>
</dbReference>
<protein>
    <submittedName>
        <fullName evidence="1">D-glycerate 3-kinase, plant type</fullName>
    </submittedName>
</protein>
<comment type="caution">
    <text evidence="1">The sequence shown here is derived from an EMBL/GenBank/DDBJ whole genome shotgun (WGS) entry which is preliminary data.</text>
</comment>
<evidence type="ECO:0000313" key="1">
    <source>
        <dbReference type="EMBL" id="EGG29346.1"/>
    </source>
</evidence>
<dbReference type="Proteomes" id="UP000005615">
    <property type="component" value="Unassembled WGS sequence"/>
</dbReference>
<dbReference type="eggNOG" id="COG4240">
    <property type="taxonomic scope" value="Bacteria"/>
</dbReference>
<dbReference type="Gene3D" id="3.40.50.300">
    <property type="entry name" value="P-loop containing nucleotide triphosphate hydrolases"/>
    <property type="match status" value="1"/>
</dbReference>
<sequence>MAQGPLQGILPWQADFIATHRLPPEYVVQIETVFSDRVAQDALHRIGADGPNLLGIYGAQGSGKSTLAAYLAKRHESVSFGCCAVLSIDDFYLTKAQRQQLALEVHPLLRTRGVPGTHDTALLKSTLDRLAHFTGPVSIPRFDKLADDRVPETQFDTVTSAPSLVILEGWCVGIPPQDSADLTEPCNNLERIDDSAGDWRQFVNTSLERDYLPIWGQLDELWALLAPGFEVVNDWRLEQEVRLGAQRAQAIMTPEEVARFVQHYERLTRSSLNSMPNLADLCLWLDPQRAITEVTEGKRRFYEC</sequence>
<dbReference type="AlphaFoldDB" id="F3L2M8"/>
<evidence type="ECO:0000313" key="2">
    <source>
        <dbReference type="Proteomes" id="UP000005615"/>
    </source>
</evidence>
<keyword evidence="1" id="KW-0808">Transferase</keyword>
<dbReference type="RefSeq" id="WP_009576035.1">
    <property type="nucleotide sequence ID" value="NZ_AEIG01000055.1"/>
</dbReference>
<dbReference type="GO" id="GO:0016301">
    <property type="term" value="F:kinase activity"/>
    <property type="evidence" value="ECO:0007669"/>
    <property type="project" value="UniProtKB-KW"/>
</dbReference>
<dbReference type="EMBL" id="AEIG01000055">
    <property type="protein sequence ID" value="EGG29346.1"/>
    <property type="molecule type" value="Genomic_DNA"/>
</dbReference>
<organism evidence="1 2">
    <name type="scientific">Aequoribacter fuscus</name>
    <dbReference type="NCBI Taxonomy" id="2518989"/>
    <lineage>
        <taxon>Bacteria</taxon>
        <taxon>Pseudomonadati</taxon>
        <taxon>Pseudomonadota</taxon>
        <taxon>Gammaproteobacteria</taxon>
        <taxon>Cellvibrionales</taxon>
        <taxon>Halieaceae</taxon>
        <taxon>Aequoribacter</taxon>
    </lineage>
</organism>
<name>F3L2M8_9GAMM</name>
<dbReference type="InterPro" id="IPR027417">
    <property type="entry name" value="P-loop_NTPase"/>
</dbReference>
<gene>
    <name evidence="1" type="ORF">IMCC3088_1802</name>
</gene>
<keyword evidence="2" id="KW-1185">Reference proteome</keyword>
<keyword evidence="1" id="KW-0418">Kinase</keyword>